<name>A0A383ETB3_9ZZZZ</name>
<dbReference type="EMBL" id="UINC01228239">
    <property type="protein sequence ID" value="SVE59465.1"/>
    <property type="molecule type" value="Genomic_DNA"/>
</dbReference>
<evidence type="ECO:0000313" key="1">
    <source>
        <dbReference type="EMBL" id="SVE59465.1"/>
    </source>
</evidence>
<gene>
    <name evidence="1" type="ORF">METZ01_LOCUS512319</name>
</gene>
<dbReference type="AlphaFoldDB" id="A0A383ETB3"/>
<reference evidence="1" key="1">
    <citation type="submission" date="2018-05" db="EMBL/GenBank/DDBJ databases">
        <authorList>
            <person name="Lanie J.A."/>
            <person name="Ng W.-L."/>
            <person name="Kazmierczak K.M."/>
            <person name="Andrzejewski T.M."/>
            <person name="Davidsen T.M."/>
            <person name="Wayne K.J."/>
            <person name="Tettelin H."/>
            <person name="Glass J.I."/>
            <person name="Rusch D."/>
            <person name="Podicherti R."/>
            <person name="Tsui H.-C.T."/>
            <person name="Winkler M.E."/>
        </authorList>
    </citation>
    <scope>NUCLEOTIDE SEQUENCE</scope>
</reference>
<organism evidence="1">
    <name type="scientific">marine metagenome</name>
    <dbReference type="NCBI Taxonomy" id="408172"/>
    <lineage>
        <taxon>unclassified sequences</taxon>
        <taxon>metagenomes</taxon>
        <taxon>ecological metagenomes</taxon>
    </lineage>
</organism>
<proteinExistence type="predicted"/>
<accession>A0A383ETB3</accession>
<sequence>LFNGVIILYRIKSIKDPKNKKPR</sequence>
<protein>
    <submittedName>
        <fullName evidence="1">Uncharacterized protein</fullName>
    </submittedName>
</protein>
<feature type="non-terminal residue" evidence="1">
    <location>
        <position position="1"/>
    </location>
</feature>